<keyword evidence="9" id="KW-1278">Translocase</keyword>
<sequence length="665" mass="72193">MYLSILILPLLGSMLSGLMGRVIGVSGAHLITCTCLILSSILASFGFYEVGLCGSPVYIHLTSWLDSEFLHISWEFIFDQVTISLGLAVLYCSTLIHIFSVDYLSADPHQQRFMSYLSLFTFGMLVLITGANYFVMFVGWEAIGVVSYLLINFYFTRIQANKAAILAFTMNRVGDMGLSLAFFGMFALFGSLNFSTVFSLSPLMNETAITVISLLLFTGAMAKSSQIPLHSWLPGSMEAPTPVSALLHAATLVTSGIYLMVRSSPILEYSSTALLVITLIGATTAFFAATCGLVQNDAKKIIAFSTISQLGYMVLSIGLSQYNVALFHTCNHSFFKALLFLAAGAVIHSFADQQDVRKMGGLIHFLPFTYTAMLVGSLSLLALPMLSGFYSKDLIIELAFAQYSFSGTYAFILATVTAGITAIYSARLISLVFLTAPQGPKSSYLNSHEANLAVVIPLFILALFSVFFGYVFSDLFVGVGTDFFANSLFIHPNNVSLVEAEFSLPLSVKLLPAILSLLGSGLAIYLYHNSPNIILALTNTTLGRTIYTFLNGKYLFDVIYNNYVIGFGLKLGYIISNVLDRGLIELVGPYGLSNSLVSTGNNIGKLDTGVITTYALYITLALLSLLFLVFAPILLDPSLLSEIRLVIIYMAALVSVLSPFSTSPR</sequence>
<comment type="function">
    <text evidence="17">Core subunit of the mitochondrial membrane respiratory chain NADH dehydrogenase (Complex I) which catalyzes electron transfer from NADH through the respiratory chain, using ubiquinone as an electron acceptor. Essential for the catalytic activity and assembly of complex I.</text>
</comment>
<keyword evidence="13 17" id="KW-0830">Ubiquinone</keyword>
<feature type="domain" description="NADH-Ubiquinone oxidoreductase (complex I) chain 5 N-terminal" evidence="19">
    <location>
        <begin position="64"/>
        <end position="114"/>
    </location>
</feature>
<dbReference type="Gene3D" id="1.20.5.2700">
    <property type="match status" value="1"/>
</dbReference>
<dbReference type="GO" id="GO:0005743">
    <property type="term" value="C:mitochondrial inner membrane"/>
    <property type="evidence" value="ECO:0007669"/>
    <property type="project" value="UniProtKB-SubCell"/>
</dbReference>
<evidence type="ECO:0000256" key="15">
    <source>
        <dbReference type="ARBA" id="ARBA00023136"/>
    </source>
</evidence>
<feature type="transmembrane region" description="Helical" evidence="17">
    <location>
        <begin position="301"/>
        <end position="322"/>
    </location>
</feature>
<feature type="transmembrane region" description="Helical" evidence="17">
    <location>
        <begin position="614"/>
        <end position="635"/>
    </location>
</feature>
<dbReference type="InterPro" id="IPR018393">
    <property type="entry name" value="NADHpl_OxRdtase_5_subgr"/>
</dbReference>
<feature type="transmembrane region" description="Helical" evidence="17">
    <location>
        <begin position="363"/>
        <end position="389"/>
    </location>
</feature>
<dbReference type="InterPro" id="IPR001516">
    <property type="entry name" value="Proton_antipo_N"/>
</dbReference>
<evidence type="ECO:0000256" key="1">
    <source>
        <dbReference type="ARBA" id="ARBA00003257"/>
    </source>
</evidence>
<keyword evidence="5 17" id="KW-0813">Transport</keyword>
<evidence type="ECO:0000256" key="14">
    <source>
        <dbReference type="ARBA" id="ARBA00023128"/>
    </source>
</evidence>
<dbReference type="InterPro" id="IPR001750">
    <property type="entry name" value="ND/Mrp_TM"/>
</dbReference>
<keyword evidence="8" id="KW-0999">Mitochondrion inner membrane</keyword>
<dbReference type="PANTHER" id="PTHR42829">
    <property type="entry name" value="NADH-UBIQUINONE OXIDOREDUCTASE CHAIN 5"/>
    <property type="match status" value="1"/>
</dbReference>
<evidence type="ECO:0000256" key="4">
    <source>
        <dbReference type="ARBA" id="ARBA00021096"/>
    </source>
</evidence>
<evidence type="ECO:0000256" key="3">
    <source>
        <dbReference type="ARBA" id="ARBA00012944"/>
    </source>
</evidence>
<dbReference type="PANTHER" id="PTHR42829:SF2">
    <property type="entry name" value="NADH-UBIQUINONE OXIDOREDUCTASE CHAIN 5"/>
    <property type="match status" value="1"/>
</dbReference>
<dbReference type="InterPro" id="IPR003945">
    <property type="entry name" value="NU5C-like"/>
</dbReference>
<evidence type="ECO:0000256" key="6">
    <source>
        <dbReference type="ARBA" id="ARBA00022660"/>
    </source>
</evidence>
<feature type="transmembrane region" description="Helical" evidence="17">
    <location>
        <begin position="176"/>
        <end position="197"/>
    </location>
</feature>
<keyword evidence="10" id="KW-0249">Electron transport</keyword>
<keyword evidence="11 17" id="KW-1133">Transmembrane helix</keyword>
<evidence type="ECO:0000256" key="9">
    <source>
        <dbReference type="ARBA" id="ARBA00022967"/>
    </source>
</evidence>
<dbReference type="Pfam" id="PF06455">
    <property type="entry name" value="NADH5_C"/>
    <property type="match status" value="1"/>
</dbReference>
<feature type="transmembrane region" description="Helical" evidence="17">
    <location>
        <begin position="113"/>
        <end position="131"/>
    </location>
</feature>
<dbReference type="AlphaFoldDB" id="A0A2U3TMK8"/>
<evidence type="ECO:0000256" key="13">
    <source>
        <dbReference type="ARBA" id="ARBA00023075"/>
    </source>
</evidence>
<dbReference type="Pfam" id="PF00361">
    <property type="entry name" value="Proton_antipo_M"/>
    <property type="match status" value="1"/>
</dbReference>
<evidence type="ECO:0000256" key="5">
    <source>
        <dbReference type="ARBA" id="ARBA00022448"/>
    </source>
</evidence>
<dbReference type="NCBIfam" id="TIGR01974">
    <property type="entry name" value="NDH_I_L"/>
    <property type="match status" value="1"/>
</dbReference>
<dbReference type="EC" id="7.1.1.2" evidence="3 17"/>
<protein>
    <recommendedName>
        <fullName evidence="4 17">NADH-ubiquinone oxidoreductase chain 5</fullName>
        <ecNumber evidence="3 17">7.1.1.2</ecNumber>
    </recommendedName>
</protein>
<evidence type="ECO:0000256" key="11">
    <source>
        <dbReference type="ARBA" id="ARBA00022989"/>
    </source>
</evidence>
<feature type="domain" description="NADH dehydrogenase subunit 5 C-terminal" evidence="20">
    <location>
        <begin position="501"/>
        <end position="628"/>
    </location>
</feature>
<keyword evidence="12 17" id="KW-0520">NAD</keyword>
<gene>
    <name evidence="21" type="primary">nad5</name>
</gene>
<proteinExistence type="inferred from homology"/>
<dbReference type="GO" id="GO:0008137">
    <property type="term" value="F:NADH dehydrogenase (ubiquinone) activity"/>
    <property type="evidence" value="ECO:0007669"/>
    <property type="project" value="UniProtKB-EC"/>
</dbReference>
<feature type="transmembrane region" description="Helical" evidence="17">
    <location>
        <begin position="81"/>
        <end position="101"/>
    </location>
</feature>
<evidence type="ECO:0000259" key="20">
    <source>
        <dbReference type="Pfam" id="PF06455"/>
    </source>
</evidence>
<feature type="transmembrane region" description="Helical" evidence="17">
    <location>
        <begin position="243"/>
        <end position="261"/>
    </location>
</feature>
<feature type="transmembrane region" description="Helical" evidence="17">
    <location>
        <begin position="334"/>
        <end position="351"/>
    </location>
</feature>
<keyword evidence="14 17" id="KW-0496">Mitochondrion</keyword>
<organism evidence="21">
    <name type="scientific">Laetiporus sulphureus</name>
    <dbReference type="NCBI Taxonomy" id="5630"/>
    <lineage>
        <taxon>Eukaryota</taxon>
        <taxon>Fungi</taxon>
        <taxon>Dikarya</taxon>
        <taxon>Basidiomycota</taxon>
        <taxon>Agaricomycotina</taxon>
        <taxon>Agaricomycetes</taxon>
        <taxon>Polyporales</taxon>
        <taxon>Laetiporus</taxon>
    </lineage>
</organism>
<reference evidence="21" key="1">
    <citation type="journal article" name="Sci. Rep.">
        <title>Characterization and phylogenetic analysis of the complete mitochondrial genome of the medicinal fungus Laetiporus sulphureus.</title>
        <authorList>
            <person name="Li Q."/>
            <person name="Yang M."/>
            <person name="Chen C."/>
            <person name="Xiong C."/>
            <person name="Jin X."/>
            <person name="Pu Z."/>
            <person name="Huang W."/>
        </authorList>
    </citation>
    <scope>NUCLEOTIDE SEQUENCE</scope>
</reference>
<evidence type="ECO:0000256" key="7">
    <source>
        <dbReference type="ARBA" id="ARBA00022692"/>
    </source>
</evidence>
<geneLocation type="mitochondrion" evidence="21"/>
<evidence type="ECO:0000256" key="17">
    <source>
        <dbReference type="RuleBase" id="RU003404"/>
    </source>
</evidence>
<dbReference type="GO" id="GO:0003954">
    <property type="term" value="F:NADH dehydrogenase activity"/>
    <property type="evidence" value="ECO:0007669"/>
    <property type="project" value="TreeGrafter"/>
</dbReference>
<keyword evidence="6" id="KW-0679">Respiratory chain</keyword>
<evidence type="ECO:0000259" key="18">
    <source>
        <dbReference type="Pfam" id="PF00361"/>
    </source>
</evidence>
<evidence type="ECO:0000313" key="21">
    <source>
        <dbReference type="EMBL" id="AWA82080.1"/>
    </source>
</evidence>
<feature type="transmembrane region" description="Helical" evidence="17">
    <location>
        <begin position="510"/>
        <end position="527"/>
    </location>
</feature>
<evidence type="ECO:0000256" key="12">
    <source>
        <dbReference type="ARBA" id="ARBA00023027"/>
    </source>
</evidence>
<feature type="transmembrane region" description="Helical" evidence="17">
    <location>
        <begin position="203"/>
        <end position="222"/>
    </location>
</feature>
<keyword evidence="15 17" id="KW-0472">Membrane</keyword>
<comment type="catalytic activity">
    <reaction evidence="16 17">
        <text>a ubiquinone + NADH + 5 H(+)(in) = a ubiquinol + NAD(+) + 4 H(+)(out)</text>
        <dbReference type="Rhea" id="RHEA:29091"/>
        <dbReference type="Rhea" id="RHEA-COMP:9565"/>
        <dbReference type="Rhea" id="RHEA-COMP:9566"/>
        <dbReference type="ChEBI" id="CHEBI:15378"/>
        <dbReference type="ChEBI" id="CHEBI:16389"/>
        <dbReference type="ChEBI" id="CHEBI:17976"/>
        <dbReference type="ChEBI" id="CHEBI:57540"/>
        <dbReference type="ChEBI" id="CHEBI:57945"/>
        <dbReference type="EC" id="7.1.1.2"/>
    </reaction>
</comment>
<feature type="transmembrane region" description="Helical" evidence="17">
    <location>
        <begin position="6"/>
        <end position="24"/>
    </location>
</feature>
<dbReference type="GO" id="GO:0015990">
    <property type="term" value="P:electron transport coupled proton transport"/>
    <property type="evidence" value="ECO:0007669"/>
    <property type="project" value="TreeGrafter"/>
</dbReference>
<feature type="transmembrane region" description="Helical" evidence="17">
    <location>
        <begin position="641"/>
        <end position="660"/>
    </location>
</feature>
<feature type="transmembrane region" description="Helical" evidence="17">
    <location>
        <begin position="36"/>
        <end position="61"/>
    </location>
</feature>
<feature type="transmembrane region" description="Helical" evidence="17">
    <location>
        <begin position="450"/>
        <end position="472"/>
    </location>
</feature>
<comment type="function">
    <text evidence="1">Core subunit of the mitochondrial membrane respiratory chain NADH dehydrogenase (Complex I) that is believed to belong to the minimal assembly required for catalysis. Complex I functions in the transfer of electrons from NADH to the respiratory chain. The immediate electron acceptor for the enzyme is believed to be ubiquinone.</text>
</comment>
<evidence type="ECO:0000259" key="19">
    <source>
        <dbReference type="Pfam" id="PF00662"/>
    </source>
</evidence>
<feature type="transmembrane region" description="Helical" evidence="17">
    <location>
        <begin position="273"/>
        <end position="294"/>
    </location>
</feature>
<dbReference type="Pfam" id="PF00662">
    <property type="entry name" value="Proton_antipo_N"/>
    <property type="match status" value="1"/>
</dbReference>
<dbReference type="EMBL" id="MG519331">
    <property type="protein sequence ID" value="AWA82080.1"/>
    <property type="molecule type" value="Genomic_DNA"/>
</dbReference>
<evidence type="ECO:0000256" key="16">
    <source>
        <dbReference type="ARBA" id="ARBA00049551"/>
    </source>
</evidence>
<evidence type="ECO:0000256" key="2">
    <source>
        <dbReference type="ARBA" id="ARBA00004448"/>
    </source>
</evidence>
<comment type="subcellular location">
    <subcellularLocation>
        <location evidence="2">Mitochondrion inner membrane</location>
        <topology evidence="2">Multi-pass membrane protein</topology>
    </subcellularLocation>
</comment>
<keyword evidence="7 17" id="KW-0812">Transmembrane</keyword>
<name>A0A2U3TMK8_9APHY</name>
<feature type="transmembrane region" description="Helical" evidence="17">
    <location>
        <begin position="137"/>
        <end position="155"/>
    </location>
</feature>
<dbReference type="GO" id="GO:0042773">
    <property type="term" value="P:ATP synthesis coupled electron transport"/>
    <property type="evidence" value="ECO:0007669"/>
    <property type="project" value="InterPro"/>
</dbReference>
<accession>A0A2U3TMK8</accession>
<dbReference type="InterPro" id="IPR010934">
    <property type="entry name" value="NADH_DH_su5_C"/>
</dbReference>
<evidence type="ECO:0000256" key="10">
    <source>
        <dbReference type="ARBA" id="ARBA00022982"/>
    </source>
</evidence>
<dbReference type="NCBIfam" id="NF005141">
    <property type="entry name" value="PRK06590.1"/>
    <property type="match status" value="1"/>
</dbReference>
<dbReference type="PRINTS" id="PR01434">
    <property type="entry name" value="NADHDHGNASE5"/>
</dbReference>
<evidence type="ECO:0000256" key="8">
    <source>
        <dbReference type="ARBA" id="ARBA00022792"/>
    </source>
</evidence>
<comment type="similarity">
    <text evidence="17">Belongs to the complex I subunit 5 family.</text>
</comment>
<feature type="transmembrane region" description="Helical" evidence="17">
    <location>
        <begin position="409"/>
        <end position="429"/>
    </location>
</feature>
<feature type="domain" description="NADH:quinone oxidoreductase/Mrp antiporter transmembrane" evidence="18">
    <location>
        <begin position="132"/>
        <end position="415"/>
    </location>
</feature>